<dbReference type="PANTHER" id="PTHR43798">
    <property type="entry name" value="MONOACYLGLYCEROL LIPASE"/>
    <property type="match status" value="1"/>
</dbReference>
<dbReference type="GeneID" id="112666587"/>
<feature type="domain" description="AB hydrolase-1" evidence="3">
    <location>
        <begin position="28"/>
        <end position="108"/>
    </location>
</feature>
<dbReference type="GO" id="GO:0016020">
    <property type="term" value="C:membrane"/>
    <property type="evidence" value="ECO:0007669"/>
    <property type="project" value="TreeGrafter"/>
</dbReference>
<evidence type="ECO:0000259" key="3">
    <source>
        <dbReference type="Pfam" id="PF00561"/>
    </source>
</evidence>
<dbReference type="SUPFAM" id="SSF53474">
    <property type="entry name" value="alpha/beta-Hydrolases"/>
    <property type="match status" value="1"/>
</dbReference>
<dbReference type="PANTHER" id="PTHR43798:SF14">
    <property type="entry name" value="SERINE HYDROLASE-LIKE PROTEIN DDB_G0286239"/>
    <property type="match status" value="1"/>
</dbReference>
<organism evidence="4 5">
    <name type="scientific">Canis lupus dingo</name>
    <name type="common">dingo</name>
    <dbReference type="NCBI Taxonomy" id="286419"/>
    <lineage>
        <taxon>Eukaryota</taxon>
        <taxon>Metazoa</taxon>
        <taxon>Chordata</taxon>
        <taxon>Craniata</taxon>
        <taxon>Vertebrata</taxon>
        <taxon>Euteleostomi</taxon>
        <taxon>Mammalia</taxon>
        <taxon>Eutheria</taxon>
        <taxon>Laurasiatheria</taxon>
        <taxon>Carnivora</taxon>
        <taxon>Caniformia</taxon>
        <taxon>Canidae</taxon>
        <taxon>Canis</taxon>
    </lineage>
</organism>
<dbReference type="AlphaFoldDB" id="A0A8C0JHR2"/>
<sequence>MGLLSELKLAVPWGHIAAKAWGSQQGSPVLCLHGWLDNANSFDRLIPLLPKDFHYVAMDFGGHGLSSHYYLGVPYCQENFVNEIGRVVAALKWKRFSLLSHSFGGIIGGMGMENMLTYRRGAIEHMLQAEAFQKPRQVVKPEEMLQRFLKNNNHLNEECGRLLLQRGTTQVATGLMMNRDRRVGLLEYSIPFLTRELLVHSIKQLQAQVLLIKASQGYFNMERGITDKSVMLLVLDTLRSVLKEQFQYMEVPGNHYVHLNQPQNVADIISAFLQSKERLPH</sequence>
<dbReference type="GO" id="GO:0016787">
    <property type="term" value="F:hydrolase activity"/>
    <property type="evidence" value="ECO:0007669"/>
    <property type="project" value="UniProtKB-KW"/>
</dbReference>
<dbReference type="GeneTree" id="ENSGT00530000063960"/>
<dbReference type="Gene3D" id="3.40.50.1820">
    <property type="entry name" value="alpha/beta hydrolase"/>
    <property type="match status" value="2"/>
</dbReference>
<keyword evidence="5" id="KW-1185">Reference proteome</keyword>
<dbReference type="InterPro" id="IPR050266">
    <property type="entry name" value="AB_hydrolase_sf"/>
</dbReference>
<evidence type="ECO:0000313" key="5">
    <source>
        <dbReference type="Proteomes" id="UP000694391"/>
    </source>
</evidence>
<dbReference type="Ensembl" id="ENSCAFT00020000279.1">
    <property type="protein sequence ID" value="ENSCAFP00020000217.1"/>
    <property type="gene ID" value="ENSCAFG00020000268.1"/>
</dbReference>
<dbReference type="InterPro" id="IPR000073">
    <property type="entry name" value="AB_hydrolase_1"/>
</dbReference>
<dbReference type="InterPro" id="IPR029058">
    <property type="entry name" value="AB_hydrolase_fold"/>
</dbReference>
<gene>
    <name evidence="4" type="primary">SERHL2</name>
</gene>
<dbReference type="Proteomes" id="UP000694391">
    <property type="component" value="Unplaced"/>
</dbReference>
<evidence type="ECO:0000256" key="1">
    <source>
        <dbReference type="ARBA" id="ARBA00008645"/>
    </source>
</evidence>
<comment type="similarity">
    <text evidence="1">Belongs to the AB hydrolase superfamily.</text>
</comment>
<dbReference type="RefSeq" id="XP_035551766.1">
    <property type="nucleotide sequence ID" value="XM_035695873.2"/>
</dbReference>
<evidence type="ECO:0000256" key="2">
    <source>
        <dbReference type="ARBA" id="ARBA00022801"/>
    </source>
</evidence>
<reference evidence="4" key="2">
    <citation type="submission" date="2025-09" db="UniProtKB">
        <authorList>
            <consortium name="Ensembl"/>
        </authorList>
    </citation>
    <scope>IDENTIFICATION</scope>
</reference>
<protein>
    <submittedName>
        <fullName evidence="4">Serine hydrolase like 2</fullName>
    </submittedName>
</protein>
<dbReference type="Pfam" id="PF00561">
    <property type="entry name" value="Abhydrolase_1"/>
    <property type="match status" value="1"/>
</dbReference>
<name>A0A8C0JHR2_CANLU</name>
<dbReference type="CTD" id="253190"/>
<keyword evidence="2" id="KW-0378">Hydrolase</keyword>
<evidence type="ECO:0000313" key="4">
    <source>
        <dbReference type="Ensembl" id="ENSCAFP00020000217.1"/>
    </source>
</evidence>
<reference evidence="4" key="1">
    <citation type="submission" date="2025-08" db="UniProtKB">
        <authorList>
            <consortium name="Ensembl"/>
        </authorList>
    </citation>
    <scope>IDENTIFICATION</scope>
</reference>
<proteinExistence type="inferred from homology"/>
<accession>A0A8C0JHR2</accession>